<dbReference type="Gene3D" id="3.30.70.1210">
    <property type="entry name" value="Crispr-associated protein, domain 2"/>
    <property type="match status" value="1"/>
</dbReference>
<sequence>MYLTRMFLNPRRRGAMKLLGSPQAMHAAVMAGFPPGTETTTPRGRVLWRVDRPAPEQVALFIASPHEPCLVHLKEQAGWSTADAWHTRDYRPLLDGLCAGDQYNFRLVGNPTHRGKDSRGVTKVFAHVTVAQQEHWLLRKAELHGFSLTAPAAEGDGSGFPGPMMVADRQTRRFRRSGSSVEVGTARFDGVLEVTDPDALRMALCHGIGRAKAYGCGLMTLAPVG</sequence>
<dbReference type="EMBL" id="CP041765">
    <property type="protein sequence ID" value="QDQ98569.1"/>
    <property type="molecule type" value="Genomic_DNA"/>
</dbReference>
<reference evidence="2 3" key="2">
    <citation type="submission" date="2019-07" db="EMBL/GenBank/DDBJ databases">
        <authorList>
            <person name="Huang Y."/>
        </authorList>
    </citation>
    <scope>NUCLEOTIDE SEQUENCE [LARGE SCALE GENOMIC DNA]</scope>
    <source>
        <strain evidence="2 3">HY188</strain>
    </source>
</reference>
<keyword evidence="1" id="KW-0732">Signal</keyword>
<organism evidence="2 3">
    <name type="scientific">Tomitella fengzijianii</name>
    <dbReference type="NCBI Taxonomy" id="2597660"/>
    <lineage>
        <taxon>Bacteria</taxon>
        <taxon>Bacillati</taxon>
        <taxon>Actinomycetota</taxon>
        <taxon>Actinomycetes</taxon>
        <taxon>Mycobacteriales</taxon>
        <taxon>Tomitella</taxon>
    </lineage>
</organism>
<dbReference type="AlphaFoldDB" id="A0A516X674"/>
<keyword evidence="3" id="KW-1185">Reference proteome</keyword>
<dbReference type="CDD" id="cd09727">
    <property type="entry name" value="Cas6_I-E"/>
    <property type="match status" value="1"/>
</dbReference>
<dbReference type="Gene3D" id="3.30.70.1200">
    <property type="entry name" value="Crispr-associated protein, domain 1"/>
    <property type="match status" value="1"/>
</dbReference>
<evidence type="ECO:0000313" key="2">
    <source>
        <dbReference type="EMBL" id="QDQ98569.1"/>
    </source>
</evidence>
<reference evidence="2 3" key="1">
    <citation type="submission" date="2019-07" db="EMBL/GenBank/DDBJ databases">
        <title>Tomitella cavernea sp. nov., an actinomycete isolated from soil.</title>
        <authorList>
            <person name="Cheng J."/>
        </authorList>
    </citation>
    <scope>NUCLEOTIDE SEQUENCE [LARGE SCALE GENOMIC DNA]</scope>
    <source>
        <strain evidence="2 3">HY188</strain>
    </source>
</reference>
<dbReference type="RefSeq" id="WP_143909974.1">
    <property type="nucleotide sequence ID" value="NZ_CP041765.1"/>
</dbReference>
<evidence type="ECO:0000313" key="3">
    <source>
        <dbReference type="Proteomes" id="UP000317344"/>
    </source>
</evidence>
<name>A0A516X674_9ACTN</name>
<dbReference type="Pfam" id="PF08798">
    <property type="entry name" value="CRISPR_assoc"/>
    <property type="match status" value="1"/>
</dbReference>
<feature type="signal peptide" evidence="1">
    <location>
        <begin position="1"/>
        <end position="27"/>
    </location>
</feature>
<dbReference type="KEGG" id="toy:FO059_16120"/>
<gene>
    <name evidence="2" type="primary">cas6e</name>
    <name evidence="2" type="ORF">FO059_16120</name>
</gene>
<protein>
    <submittedName>
        <fullName evidence="2">Type I-E CRISPR-associated protein Cas6/Cse3/CasE</fullName>
    </submittedName>
</protein>
<accession>A0A516X674</accession>
<dbReference type="OrthoDB" id="9795689at2"/>
<dbReference type="Proteomes" id="UP000317344">
    <property type="component" value="Chromosome"/>
</dbReference>
<feature type="chain" id="PRO_5021903906" evidence="1">
    <location>
        <begin position="28"/>
        <end position="225"/>
    </location>
</feature>
<dbReference type="SUPFAM" id="SSF117987">
    <property type="entry name" value="CRISPR-associated protein"/>
    <property type="match status" value="2"/>
</dbReference>
<proteinExistence type="predicted"/>
<dbReference type="InterPro" id="IPR010179">
    <property type="entry name" value="CRISPR-assoc_prot_Cse3"/>
</dbReference>
<dbReference type="NCBIfam" id="TIGR01907">
    <property type="entry name" value="casE_Cse3"/>
    <property type="match status" value="1"/>
</dbReference>
<dbReference type="SMART" id="SM01101">
    <property type="entry name" value="CRISPR_assoc"/>
    <property type="match status" value="1"/>
</dbReference>
<evidence type="ECO:0000256" key="1">
    <source>
        <dbReference type="SAM" id="SignalP"/>
    </source>
</evidence>